<dbReference type="OrthoDB" id="65897at2"/>
<dbReference type="PANTHER" id="PTHR43420">
    <property type="entry name" value="ACETYLTRANSFERASE"/>
    <property type="match status" value="1"/>
</dbReference>
<reference evidence="5" key="1">
    <citation type="submission" date="2017-09" db="EMBL/GenBank/DDBJ databases">
        <authorList>
            <person name="Varghese N."/>
            <person name="Submissions S."/>
        </authorList>
    </citation>
    <scope>NUCLEOTIDE SEQUENCE [LARGE SCALE GENOMIC DNA]</scope>
    <source>
        <strain evidence="5">CGMCC 1.8913</strain>
    </source>
</reference>
<evidence type="ECO:0000313" key="5">
    <source>
        <dbReference type="Proteomes" id="UP000219356"/>
    </source>
</evidence>
<protein>
    <submittedName>
        <fullName evidence="4">Acetyltransferase, GNAT family</fullName>
    </submittedName>
</protein>
<dbReference type="GO" id="GO:0016747">
    <property type="term" value="F:acyltransferase activity, transferring groups other than amino-acyl groups"/>
    <property type="evidence" value="ECO:0007669"/>
    <property type="project" value="InterPro"/>
</dbReference>
<dbReference type="InterPro" id="IPR000182">
    <property type="entry name" value="GNAT_dom"/>
</dbReference>
<name>A0A285P628_9BACI</name>
<gene>
    <name evidence="4" type="ORF">SAMN05421503_2678</name>
</gene>
<evidence type="ECO:0000259" key="3">
    <source>
        <dbReference type="PROSITE" id="PS51186"/>
    </source>
</evidence>
<dbReference type="InterPro" id="IPR016181">
    <property type="entry name" value="Acyl_CoA_acyltransferase"/>
</dbReference>
<dbReference type="Pfam" id="PF00583">
    <property type="entry name" value="Acetyltransf_1"/>
    <property type="match status" value="1"/>
</dbReference>
<sequence length="154" mass="17848">MHISFKALTAEEVQKYIELQSPIYAENVSSNLGTPKEKALRDAEQTYKLLSEENRKNGQYIGHIFCEEKKQNVGIIWYNTQAERNRVFIYHIFIEEAFRKQGYAHAALTLVEEVARREGVSRMALNVFAANEDAQRLYERLGYETASIVKTKKL</sequence>
<keyword evidence="2" id="KW-0012">Acyltransferase</keyword>
<accession>A0A285P628</accession>
<dbReference type="CDD" id="cd04301">
    <property type="entry name" value="NAT_SF"/>
    <property type="match status" value="1"/>
</dbReference>
<dbReference type="AlphaFoldDB" id="A0A285P628"/>
<keyword evidence="5" id="KW-1185">Reference proteome</keyword>
<dbReference type="RefSeq" id="WP_097042876.1">
    <property type="nucleotide sequence ID" value="NZ_OBEK01000004.1"/>
</dbReference>
<evidence type="ECO:0000313" key="4">
    <source>
        <dbReference type="EMBL" id="SNZ15606.1"/>
    </source>
</evidence>
<evidence type="ECO:0000256" key="2">
    <source>
        <dbReference type="ARBA" id="ARBA00023315"/>
    </source>
</evidence>
<dbReference type="SUPFAM" id="SSF55729">
    <property type="entry name" value="Acyl-CoA N-acyltransferases (Nat)"/>
    <property type="match status" value="1"/>
</dbReference>
<dbReference type="PROSITE" id="PS51186">
    <property type="entry name" value="GNAT"/>
    <property type="match status" value="1"/>
</dbReference>
<dbReference type="InterPro" id="IPR050680">
    <property type="entry name" value="YpeA/RimI_acetyltransf"/>
</dbReference>
<dbReference type="Gene3D" id="3.40.630.30">
    <property type="match status" value="1"/>
</dbReference>
<evidence type="ECO:0000256" key="1">
    <source>
        <dbReference type="ARBA" id="ARBA00022679"/>
    </source>
</evidence>
<dbReference type="EMBL" id="OBEK01000004">
    <property type="protein sequence ID" value="SNZ15606.1"/>
    <property type="molecule type" value="Genomic_DNA"/>
</dbReference>
<keyword evidence="1 4" id="KW-0808">Transferase</keyword>
<organism evidence="4 5">
    <name type="scientific">Terribacillus aidingensis</name>
    <dbReference type="NCBI Taxonomy" id="586416"/>
    <lineage>
        <taxon>Bacteria</taxon>
        <taxon>Bacillati</taxon>
        <taxon>Bacillota</taxon>
        <taxon>Bacilli</taxon>
        <taxon>Bacillales</taxon>
        <taxon>Bacillaceae</taxon>
        <taxon>Terribacillus</taxon>
    </lineage>
</organism>
<feature type="domain" description="N-acetyltransferase" evidence="3">
    <location>
        <begin position="3"/>
        <end position="154"/>
    </location>
</feature>
<dbReference type="PANTHER" id="PTHR43420:SF44">
    <property type="entry name" value="ACETYLTRANSFERASE YPEA"/>
    <property type="match status" value="1"/>
</dbReference>
<dbReference type="Proteomes" id="UP000219356">
    <property type="component" value="Unassembled WGS sequence"/>
</dbReference>
<proteinExistence type="predicted"/>